<accession>A0ABR4LY39</accession>
<dbReference type="InterPro" id="IPR000719">
    <property type="entry name" value="Prot_kinase_dom"/>
</dbReference>
<evidence type="ECO:0000313" key="2">
    <source>
        <dbReference type="EMBL" id="KAL2869467.1"/>
    </source>
</evidence>
<protein>
    <recommendedName>
        <fullName evidence="1">Protein kinase domain-containing protein</fullName>
    </recommendedName>
</protein>
<dbReference type="InterPro" id="IPR011009">
    <property type="entry name" value="Kinase-like_dom_sf"/>
</dbReference>
<dbReference type="RefSeq" id="XP_070888446.1">
    <property type="nucleotide sequence ID" value="XM_071032469.1"/>
</dbReference>
<reference evidence="2 3" key="1">
    <citation type="submission" date="2024-07" db="EMBL/GenBank/DDBJ databases">
        <title>Section-level genome sequencing and comparative genomics of Aspergillus sections Usti and Cavernicolus.</title>
        <authorList>
            <consortium name="Lawrence Berkeley National Laboratory"/>
            <person name="Nybo J.L."/>
            <person name="Vesth T.C."/>
            <person name="Theobald S."/>
            <person name="Frisvad J.C."/>
            <person name="Larsen T.O."/>
            <person name="Kjaerboelling I."/>
            <person name="Rothschild-Mancinelli K."/>
            <person name="Lyhne E.K."/>
            <person name="Kogle M.E."/>
            <person name="Barry K."/>
            <person name="Clum A."/>
            <person name="Na H."/>
            <person name="Ledsgaard L."/>
            <person name="Lin J."/>
            <person name="Lipzen A."/>
            <person name="Kuo A."/>
            <person name="Riley R."/>
            <person name="Mondo S."/>
            <person name="Labutti K."/>
            <person name="Haridas S."/>
            <person name="Pangalinan J."/>
            <person name="Salamov A.A."/>
            <person name="Simmons B.A."/>
            <person name="Magnuson J.K."/>
            <person name="Chen J."/>
            <person name="Drula E."/>
            <person name="Henrissat B."/>
            <person name="Wiebenga A."/>
            <person name="Lubbers R.J."/>
            <person name="Gomes A.C."/>
            <person name="Macurrencykelacurrency M.R."/>
            <person name="Stajich J."/>
            <person name="Grigoriev I.V."/>
            <person name="Mortensen U.H."/>
            <person name="De Vries R.P."/>
            <person name="Baker S.E."/>
            <person name="Andersen M.R."/>
        </authorList>
    </citation>
    <scope>NUCLEOTIDE SEQUENCE [LARGE SCALE GENOMIC DNA]</scope>
    <source>
        <strain evidence="2 3">CBS 449.75</strain>
    </source>
</reference>
<dbReference type="EMBL" id="JBFXLQ010000009">
    <property type="protein sequence ID" value="KAL2869467.1"/>
    <property type="molecule type" value="Genomic_DNA"/>
</dbReference>
<evidence type="ECO:0000259" key="1">
    <source>
        <dbReference type="PROSITE" id="PS50011"/>
    </source>
</evidence>
<gene>
    <name evidence="2" type="ORF">BJX67DRAFT_379021</name>
</gene>
<keyword evidence="3" id="KW-1185">Reference proteome</keyword>
<dbReference type="Gene3D" id="1.10.510.10">
    <property type="entry name" value="Transferase(Phosphotransferase) domain 1"/>
    <property type="match status" value="1"/>
</dbReference>
<evidence type="ECO:0000313" key="3">
    <source>
        <dbReference type="Proteomes" id="UP001610432"/>
    </source>
</evidence>
<organism evidence="2 3">
    <name type="scientific">Aspergillus lucknowensis</name>
    <dbReference type="NCBI Taxonomy" id="176173"/>
    <lineage>
        <taxon>Eukaryota</taxon>
        <taxon>Fungi</taxon>
        <taxon>Dikarya</taxon>
        <taxon>Ascomycota</taxon>
        <taxon>Pezizomycotina</taxon>
        <taxon>Eurotiomycetes</taxon>
        <taxon>Eurotiomycetidae</taxon>
        <taxon>Eurotiales</taxon>
        <taxon>Aspergillaceae</taxon>
        <taxon>Aspergillus</taxon>
        <taxon>Aspergillus subgen. Nidulantes</taxon>
    </lineage>
</organism>
<dbReference type="SUPFAM" id="SSF56112">
    <property type="entry name" value="Protein kinase-like (PK-like)"/>
    <property type="match status" value="1"/>
</dbReference>
<sequence length="596" mass="68064">MDLSADLINYFCLPYGAYLDYQAALSTHQDIADDHDSIHLDSLLPAQPSWRIDGCDGQGTQFLALPIFLSPNLVPLRVDVYIPDQTKHPTHLRKALGSAGAFCIRDQRVNSLGITKLVLLALERWTAEQEDFAARFHALPFGSRIILENITDNVEDIRVRMVADHKTERQLLPVSKLQQLWGDIPIAGWPETISLTDLEHCRQLHDTISLVRIKGGSGDQFFIFKSSVNEVRYVYHELKLLLTMPPHPNIIPRPLFLVTGADRYGGEDKVYGFLMEHHQQGNLADILAYRSQMGTLTRKDQFRWAREIASTLIEINNGPAGFYSELKPDNLLLSCADDRTETETEERVVFIDFEQLGNWFTLSAPEVHYLEWVLKLSKCNEVPEDERRRFAQLVDDHMPIQPAGDPIYDNPAAGYYRPWMNFSAAEQEAAEVFSLGKTLWCVFEGRCDTRNSILKAFKHHDDDDSSAALEFPHFRATPEPVRQLIRECTRGNRDGESGRVEVVRRGWRVYPRGRSGIEGEPLGTAREAMEAARRMWQQRIAEMEEFLAARTRWQRGEGREGDVELLGYPGRPSLREVVNRLTIIADECVDTRKVIH</sequence>
<feature type="domain" description="Protein kinase" evidence="1">
    <location>
        <begin position="130"/>
        <end position="508"/>
    </location>
</feature>
<name>A0ABR4LY39_9EURO</name>
<dbReference type="GeneID" id="98147541"/>
<dbReference type="Proteomes" id="UP001610432">
    <property type="component" value="Unassembled WGS sequence"/>
</dbReference>
<dbReference type="PROSITE" id="PS50011">
    <property type="entry name" value="PROTEIN_KINASE_DOM"/>
    <property type="match status" value="1"/>
</dbReference>
<comment type="caution">
    <text evidence="2">The sequence shown here is derived from an EMBL/GenBank/DDBJ whole genome shotgun (WGS) entry which is preliminary data.</text>
</comment>
<proteinExistence type="predicted"/>